<dbReference type="VEuPathDB" id="MicrosporidiaDB:M896_021240"/>
<reference evidence="1 2" key="1">
    <citation type="journal article" date="2014" name="MBio">
        <title>The Ordospora colligata genome; evolution of extreme reduction in microsporidia and host-to-parasite horizontal gene transfer.</title>
        <authorList>
            <person name="Pombert J.-F."/>
            <person name="Haag K.L."/>
            <person name="Beidas S."/>
            <person name="Ebert D."/>
            <person name="Keeling P.J."/>
        </authorList>
    </citation>
    <scope>NUCLEOTIDE SEQUENCE [LARGE SCALE GENOMIC DNA]</scope>
    <source>
        <strain evidence="1 2">OC4</strain>
    </source>
</reference>
<dbReference type="OrthoDB" id="2195889at2759"/>
<name>A0A0B2UGW5_9MICR</name>
<sequence>MINQKLDEISQLVRSIKSKMDIVVSSTVSLRELNYRIEALLISFKAYACKRKHTILDNTLSISNTQSIKETYDSGEHTAHQNAENECFEKSTLSTPSTYTSKTECLNEYIVRMTPKFSNSKLVINSAIKIASLLYSNTEGMMVEEIIKGAGVPRYRCIDILNTMLRTEPPLASKKFCKGFVYSIVLL</sequence>
<dbReference type="InParanoid" id="A0A0B2UGW5"/>
<dbReference type="Proteomes" id="UP000031056">
    <property type="component" value="Unassembled WGS sequence"/>
</dbReference>
<accession>A0A0B2UGW5</accession>
<dbReference type="EMBL" id="JOKQ01000002">
    <property type="protein sequence ID" value="KHN70286.1"/>
    <property type="molecule type" value="Genomic_DNA"/>
</dbReference>
<dbReference type="RefSeq" id="XP_014564328.1">
    <property type="nucleotide sequence ID" value="XM_014708842.1"/>
</dbReference>
<organism evidence="1 2">
    <name type="scientific">Ordospora colligata OC4</name>
    <dbReference type="NCBI Taxonomy" id="1354746"/>
    <lineage>
        <taxon>Eukaryota</taxon>
        <taxon>Fungi</taxon>
        <taxon>Fungi incertae sedis</taxon>
        <taxon>Microsporidia</taxon>
        <taxon>Ordosporidae</taxon>
        <taxon>Ordospora</taxon>
    </lineage>
</organism>
<evidence type="ECO:0000313" key="1">
    <source>
        <dbReference type="EMBL" id="KHN70286.1"/>
    </source>
</evidence>
<gene>
    <name evidence="1" type="ORF">M896_021240</name>
</gene>
<keyword evidence="2" id="KW-1185">Reference proteome</keyword>
<dbReference type="AlphaFoldDB" id="A0A0B2UGW5"/>
<comment type="caution">
    <text evidence="1">The sequence shown here is derived from an EMBL/GenBank/DDBJ whole genome shotgun (WGS) entry which is preliminary data.</text>
</comment>
<evidence type="ECO:0000313" key="2">
    <source>
        <dbReference type="Proteomes" id="UP000031056"/>
    </source>
</evidence>
<protein>
    <submittedName>
        <fullName evidence="1">Uncharacterized protein</fullName>
    </submittedName>
</protein>
<dbReference type="HOGENOM" id="CLU_131614_0_0_1"/>
<proteinExistence type="predicted"/>
<dbReference type="GeneID" id="26261219"/>